<dbReference type="InterPro" id="IPR036875">
    <property type="entry name" value="Znf_CCHC_sf"/>
</dbReference>
<dbReference type="InterPro" id="IPR001878">
    <property type="entry name" value="Znf_CCHC"/>
</dbReference>
<dbReference type="Proteomes" id="UP001162164">
    <property type="component" value="Unassembled WGS sequence"/>
</dbReference>
<evidence type="ECO:0000313" key="6">
    <source>
        <dbReference type="Proteomes" id="UP001162164"/>
    </source>
</evidence>
<keyword evidence="2" id="KW-0175">Coiled coil</keyword>
<keyword evidence="1" id="KW-0863">Zinc-finger</keyword>
<evidence type="ECO:0000313" key="5">
    <source>
        <dbReference type="EMBL" id="KAJ8970729.1"/>
    </source>
</evidence>
<protein>
    <recommendedName>
        <fullName evidence="4">CCHC-type domain-containing protein</fullName>
    </recommendedName>
</protein>
<dbReference type="SMART" id="SM00343">
    <property type="entry name" value="ZnF_C2HC"/>
    <property type="match status" value="1"/>
</dbReference>
<evidence type="ECO:0000256" key="3">
    <source>
        <dbReference type="SAM" id="MobiDB-lite"/>
    </source>
</evidence>
<keyword evidence="6" id="KW-1185">Reference proteome</keyword>
<dbReference type="PANTHER" id="PTHR45823">
    <property type="entry name" value="T-SNARE COILED-COIL HOMOLOGY DOMAIN-CONTAINING PROTEIN"/>
    <property type="match status" value="1"/>
</dbReference>
<evidence type="ECO:0000259" key="4">
    <source>
        <dbReference type="PROSITE" id="PS50158"/>
    </source>
</evidence>
<name>A0ABQ9J124_9CUCU</name>
<keyword evidence="1" id="KW-0479">Metal-binding</keyword>
<feature type="coiled-coil region" evidence="2">
    <location>
        <begin position="23"/>
        <end position="77"/>
    </location>
</feature>
<dbReference type="PANTHER" id="PTHR45823:SF1">
    <property type="entry name" value="T-SNARE COILED-COIL HOMOLOGY DOMAIN-CONTAINING PROTEIN"/>
    <property type="match status" value="1"/>
</dbReference>
<feature type="domain" description="CCHC-type" evidence="4">
    <location>
        <begin position="387"/>
        <end position="402"/>
    </location>
</feature>
<feature type="region of interest" description="Disordered" evidence="3">
    <location>
        <begin position="401"/>
        <end position="421"/>
    </location>
</feature>
<dbReference type="EMBL" id="JAPWTJ010001585">
    <property type="protein sequence ID" value="KAJ8970729.1"/>
    <property type="molecule type" value="Genomic_DNA"/>
</dbReference>
<dbReference type="SUPFAM" id="SSF57756">
    <property type="entry name" value="Retrovirus zinc finger-like domains"/>
    <property type="match status" value="1"/>
</dbReference>
<evidence type="ECO:0000256" key="2">
    <source>
        <dbReference type="SAM" id="Coils"/>
    </source>
</evidence>
<dbReference type="Pfam" id="PF00098">
    <property type="entry name" value="zf-CCHC"/>
    <property type="match status" value="1"/>
</dbReference>
<evidence type="ECO:0000256" key="1">
    <source>
        <dbReference type="PROSITE-ProRule" id="PRU00047"/>
    </source>
</evidence>
<sequence length="421" mass="49143">MEESIKQIMDMMKVMKQGQDAIKEEMKDAIKEEMKQGQDAIKEEMKDAIKEEMKQGQDAIKEEMKQCQDEMKNEVTRQLQDQGIKFDQQVGEILTNMKTEIHTRFEYMEKVVEETVEEFKNEVDKEITDMKKDFEVLKVDVKKEIDILKRKCESQKSGTINVEEGYHHSSKIKPPTYDGKTSWQTYMKQFDAAANVNNWSESEKATALIVSLRGDALEILQTLNEDQHKNYEELVLQLEMRFGDKHLQQVYQAQLKGRNQRINENLQQYEADIARLLAVQVFIDGIRDCETQQALRLARCKKLNEVLAYALEFEAAKQASRGHTRIRQIRTRTPEQSIGVTTHTIEDDVENLRQNIKDIQASLENIVEQADRRNQTTSFRRKVPLECWNCGEKGHIRPRCPRLGSEQAPVQRQVEDQENEN</sequence>
<dbReference type="PROSITE" id="PS50158">
    <property type="entry name" value="ZF_CCHC"/>
    <property type="match status" value="1"/>
</dbReference>
<feature type="coiled-coil region" evidence="2">
    <location>
        <begin position="252"/>
        <end position="279"/>
    </location>
</feature>
<accession>A0ABQ9J124</accession>
<feature type="coiled-coil region" evidence="2">
    <location>
        <begin position="342"/>
        <end position="369"/>
    </location>
</feature>
<proteinExistence type="predicted"/>
<gene>
    <name evidence="5" type="ORF">NQ317_017387</name>
</gene>
<keyword evidence="1" id="KW-0862">Zinc</keyword>
<comment type="caution">
    <text evidence="5">The sequence shown here is derived from an EMBL/GenBank/DDBJ whole genome shotgun (WGS) entry which is preliminary data.</text>
</comment>
<organism evidence="5 6">
    <name type="scientific">Molorchus minor</name>
    <dbReference type="NCBI Taxonomy" id="1323400"/>
    <lineage>
        <taxon>Eukaryota</taxon>
        <taxon>Metazoa</taxon>
        <taxon>Ecdysozoa</taxon>
        <taxon>Arthropoda</taxon>
        <taxon>Hexapoda</taxon>
        <taxon>Insecta</taxon>
        <taxon>Pterygota</taxon>
        <taxon>Neoptera</taxon>
        <taxon>Endopterygota</taxon>
        <taxon>Coleoptera</taxon>
        <taxon>Polyphaga</taxon>
        <taxon>Cucujiformia</taxon>
        <taxon>Chrysomeloidea</taxon>
        <taxon>Cerambycidae</taxon>
        <taxon>Lamiinae</taxon>
        <taxon>Monochamini</taxon>
        <taxon>Molorchus</taxon>
    </lineage>
</organism>
<dbReference type="InterPro" id="IPR048270">
    <property type="entry name" value="PNMA_C"/>
</dbReference>
<dbReference type="Pfam" id="PF14893">
    <property type="entry name" value="PNMA"/>
    <property type="match status" value="1"/>
</dbReference>
<reference evidence="5" key="1">
    <citation type="journal article" date="2023" name="Insect Mol. Biol.">
        <title>Genome sequencing provides insights into the evolution of gene families encoding plant cell wall-degrading enzymes in longhorned beetles.</title>
        <authorList>
            <person name="Shin N.R."/>
            <person name="Okamura Y."/>
            <person name="Kirsch R."/>
            <person name="Pauchet Y."/>
        </authorList>
    </citation>
    <scope>NUCLEOTIDE SEQUENCE</scope>
    <source>
        <strain evidence="5">MMC_N1</strain>
    </source>
</reference>